<dbReference type="SUPFAM" id="SSF53756">
    <property type="entry name" value="UDP-Glycosyltransferase/glycogen phosphorylase"/>
    <property type="match status" value="1"/>
</dbReference>
<dbReference type="PANTHER" id="PTHR46401">
    <property type="entry name" value="GLYCOSYLTRANSFERASE WBBK-RELATED"/>
    <property type="match status" value="1"/>
</dbReference>
<dbReference type="Pfam" id="PF09314">
    <property type="entry name" value="DUF1972"/>
    <property type="match status" value="1"/>
</dbReference>
<reference evidence="5 6" key="1">
    <citation type="submission" date="2016-10" db="EMBL/GenBank/DDBJ databases">
        <authorList>
            <person name="Varghese N."/>
            <person name="Submissions S."/>
        </authorList>
    </citation>
    <scope>NUCLEOTIDE SEQUENCE [LARGE SCALE GENOMIC DNA]</scope>
    <source>
        <strain evidence="5 6">DSM 5563</strain>
    </source>
</reference>
<keyword evidence="2" id="KW-0472">Membrane</keyword>
<evidence type="ECO:0000256" key="2">
    <source>
        <dbReference type="SAM" id="Phobius"/>
    </source>
</evidence>
<dbReference type="GO" id="GO:0009103">
    <property type="term" value="P:lipopolysaccharide biosynthetic process"/>
    <property type="evidence" value="ECO:0007669"/>
    <property type="project" value="TreeGrafter"/>
</dbReference>
<evidence type="ECO:0000313" key="6">
    <source>
        <dbReference type="Proteomes" id="UP000226420"/>
    </source>
</evidence>
<sequence length="365" mass="41461">MENITSMKSKCKVAVIGTVGVPACYGGFETLVDNLIDNKELDYIVFCSSKSYSEKLTSYKDASTVYININANGISSIFYDIISLFTSIKYKPDSILLLGVSGAIALPVFRLFSKAKIITNIDGLEWRRDKWGKGAKFFLKMSERIAVKFSDVIVSDNQGISDYVTKEYKKDSVTIAYGGDHANIINDIDVSHVLPYNEQFALSLCRIEPENNVHIVLDAFSKTSENLVFIGNWKNSEYGINLLSKYRNNKNITMLDPIYDVSILSLYRSKCKYYVHGHSAGGTNPSLVEIMHFSKLILAFDCNYNRYTTENNCYYFSTSDELINILNDISDSERYFCGDRMKKIAEKKYTWSVISNEYVKILMNN</sequence>
<dbReference type="Gene3D" id="3.40.50.2000">
    <property type="entry name" value="Glycogen Phosphorylase B"/>
    <property type="match status" value="2"/>
</dbReference>
<dbReference type="PANTHER" id="PTHR46401:SF2">
    <property type="entry name" value="GLYCOSYLTRANSFERASE WBBK-RELATED"/>
    <property type="match status" value="1"/>
</dbReference>
<keyword evidence="2" id="KW-0812">Transmembrane</keyword>
<evidence type="ECO:0000256" key="1">
    <source>
        <dbReference type="ARBA" id="ARBA00022679"/>
    </source>
</evidence>
<protein>
    <submittedName>
        <fullName evidence="5">Glycosyltransferase involved in cell wall bisynthesis</fullName>
    </submittedName>
</protein>
<dbReference type="GO" id="GO:0016757">
    <property type="term" value="F:glycosyltransferase activity"/>
    <property type="evidence" value="ECO:0007669"/>
    <property type="project" value="InterPro"/>
</dbReference>
<evidence type="ECO:0000313" key="5">
    <source>
        <dbReference type="EMBL" id="SFD04144.1"/>
    </source>
</evidence>
<gene>
    <name evidence="5" type="ORF">SAMN02745723_10743</name>
</gene>
<comment type="caution">
    <text evidence="5">The sequence shown here is derived from an EMBL/GenBank/DDBJ whole genome shotgun (WGS) entry which is preliminary data.</text>
</comment>
<dbReference type="AlphaFoldDB" id="A0AAJ4WBN9"/>
<evidence type="ECO:0000259" key="4">
    <source>
        <dbReference type="Pfam" id="PF09314"/>
    </source>
</evidence>
<accession>A0AAJ4WBN9</accession>
<feature type="domain" description="DUF1972" evidence="4">
    <location>
        <begin position="12"/>
        <end position="180"/>
    </location>
</feature>
<feature type="transmembrane region" description="Helical" evidence="2">
    <location>
        <begin position="94"/>
        <end position="112"/>
    </location>
</feature>
<organism evidence="5 6">
    <name type="scientific">Pragia fontium DSM 5563 = ATCC 49100</name>
    <dbReference type="NCBI Taxonomy" id="1122977"/>
    <lineage>
        <taxon>Bacteria</taxon>
        <taxon>Pseudomonadati</taxon>
        <taxon>Pseudomonadota</taxon>
        <taxon>Gammaproteobacteria</taxon>
        <taxon>Enterobacterales</taxon>
        <taxon>Budviciaceae</taxon>
        <taxon>Pragia</taxon>
    </lineage>
</organism>
<keyword evidence="1" id="KW-0808">Transferase</keyword>
<name>A0AAJ4WBN9_9GAMM</name>
<dbReference type="Pfam" id="PF00534">
    <property type="entry name" value="Glycos_transf_1"/>
    <property type="match status" value="1"/>
</dbReference>
<dbReference type="InterPro" id="IPR015393">
    <property type="entry name" value="DUF1972"/>
</dbReference>
<evidence type="ECO:0000259" key="3">
    <source>
        <dbReference type="Pfam" id="PF00534"/>
    </source>
</evidence>
<keyword evidence="2" id="KW-1133">Transmembrane helix</keyword>
<dbReference type="EMBL" id="FOLW01000007">
    <property type="protein sequence ID" value="SFD04144.1"/>
    <property type="molecule type" value="Genomic_DNA"/>
</dbReference>
<feature type="transmembrane region" description="Helical" evidence="2">
    <location>
        <begin position="65"/>
        <end position="88"/>
    </location>
</feature>
<proteinExistence type="predicted"/>
<dbReference type="InterPro" id="IPR001296">
    <property type="entry name" value="Glyco_trans_1"/>
</dbReference>
<feature type="domain" description="Glycosyl transferase family 1" evidence="3">
    <location>
        <begin position="189"/>
        <end position="312"/>
    </location>
</feature>
<dbReference type="Proteomes" id="UP000226420">
    <property type="component" value="Unassembled WGS sequence"/>
</dbReference>